<dbReference type="InterPro" id="IPR009320">
    <property type="entry name" value="Antitoxin_CbeA"/>
</dbReference>
<reference evidence="1 2" key="1">
    <citation type="journal article" date="2014" name="Genome Announc.">
        <title>Draft Genome Sequence of Enterobacter cloacae Strain S611.</title>
        <authorList>
            <person name="Wang D."/>
            <person name="Han C.S."/>
            <person name="Dichosa A.E."/>
            <person name="Gleasner C.D."/>
            <person name="Johnson S.L."/>
            <person name="Daligault H.E."/>
            <person name="Davenport K.W."/>
            <person name="Li P.E."/>
            <person name="Pierson E.A."/>
            <person name="Pierson L.S.III."/>
        </authorList>
    </citation>
    <scope>NUCLEOTIDE SEQUENCE [LARGE SCALE GENOMIC DNA]</scope>
    <source>
        <strain evidence="1 2">S611</strain>
    </source>
</reference>
<dbReference type="Pfam" id="PF06154">
    <property type="entry name" value="CbeA_antitoxin"/>
    <property type="match status" value="1"/>
</dbReference>
<name>A0ABP2ZNY3_ENTCL</name>
<dbReference type="Proteomes" id="UP000017834">
    <property type="component" value="Unassembled WGS sequence"/>
</dbReference>
<proteinExistence type="predicted"/>
<protein>
    <submittedName>
        <fullName evidence="1">YagB/YeeU/YfjZ family protein</fullName>
    </submittedName>
</protein>
<sequence>MNNHSESGTKPESPACQLWGLKRAITPCFGARMVQEGNRVHFLADRAGFNGAFSDNDALRLDQAFPLMLKQLELMLISSELNPRYQHCVTLYHNGLTCEADTLGSCGYVYIAIYPEQTEPH</sequence>
<comment type="caution">
    <text evidence="1">The sequence shown here is derived from an EMBL/GenBank/DDBJ whole genome shotgun (WGS) entry which is preliminary data.</text>
</comment>
<dbReference type="InterPro" id="IPR038025">
    <property type="entry name" value="CbeA_sf"/>
</dbReference>
<gene>
    <name evidence="1" type="ORF">EDP2_2699</name>
</gene>
<keyword evidence="2" id="KW-1185">Reference proteome</keyword>
<evidence type="ECO:0000313" key="2">
    <source>
        <dbReference type="Proteomes" id="UP000017834"/>
    </source>
</evidence>
<organism evidence="1 2">
    <name type="scientific">Enterobacter cloacae S611</name>
    <dbReference type="NCBI Taxonomy" id="1399146"/>
    <lineage>
        <taxon>Bacteria</taxon>
        <taxon>Pseudomonadati</taxon>
        <taxon>Pseudomonadota</taxon>
        <taxon>Gammaproteobacteria</taxon>
        <taxon>Enterobacterales</taxon>
        <taxon>Enterobacteriaceae</taxon>
        <taxon>Enterobacter</taxon>
        <taxon>Enterobacter cloacae complex</taxon>
    </lineage>
</organism>
<dbReference type="SUPFAM" id="SSF143737">
    <property type="entry name" value="YeeU-like"/>
    <property type="match status" value="1"/>
</dbReference>
<evidence type="ECO:0000313" key="1">
    <source>
        <dbReference type="EMBL" id="ESS57566.1"/>
    </source>
</evidence>
<dbReference type="EMBL" id="AXOM01000047">
    <property type="protein sequence ID" value="ESS57566.1"/>
    <property type="molecule type" value="Genomic_DNA"/>
</dbReference>
<accession>A0ABP2ZNY3</accession>
<dbReference type="Gene3D" id="3.30.450.20">
    <property type="entry name" value="PAS domain"/>
    <property type="match status" value="1"/>
</dbReference>